<feature type="signal peptide" evidence="2">
    <location>
        <begin position="1"/>
        <end position="28"/>
    </location>
</feature>
<evidence type="ECO:0000313" key="3">
    <source>
        <dbReference type="EMBL" id="MEE2055648.1"/>
    </source>
</evidence>
<feature type="region of interest" description="Disordered" evidence="1">
    <location>
        <begin position="90"/>
        <end position="116"/>
    </location>
</feature>
<evidence type="ECO:0000256" key="1">
    <source>
        <dbReference type="SAM" id="MobiDB-lite"/>
    </source>
</evidence>
<dbReference type="PROSITE" id="PS51257">
    <property type="entry name" value="PROKAR_LIPOPROTEIN"/>
    <property type="match status" value="1"/>
</dbReference>
<dbReference type="RefSeq" id="WP_330162387.1">
    <property type="nucleotide sequence ID" value="NZ_JAUUCC010000204.1"/>
</dbReference>
<feature type="non-terminal residue" evidence="3">
    <location>
        <position position="116"/>
    </location>
</feature>
<evidence type="ECO:0000256" key="2">
    <source>
        <dbReference type="SAM" id="SignalP"/>
    </source>
</evidence>
<feature type="region of interest" description="Disordered" evidence="1">
    <location>
        <begin position="26"/>
        <end position="56"/>
    </location>
</feature>
<proteinExistence type="predicted"/>
<keyword evidence="2" id="KW-0732">Signal</keyword>
<gene>
    <name evidence="3" type="ORF">Q8A49_34630</name>
</gene>
<feature type="compositionally biased region" description="Low complexity" evidence="1">
    <location>
        <begin position="47"/>
        <end position="56"/>
    </location>
</feature>
<evidence type="ECO:0000313" key="4">
    <source>
        <dbReference type="Proteomes" id="UP001348641"/>
    </source>
</evidence>
<dbReference type="EMBL" id="JAUUCC010000204">
    <property type="protein sequence ID" value="MEE2055648.1"/>
    <property type="molecule type" value="Genomic_DNA"/>
</dbReference>
<dbReference type="Proteomes" id="UP001348641">
    <property type="component" value="Unassembled WGS sequence"/>
</dbReference>
<name>A0ABU7L291_9ACTN</name>
<accession>A0ABU7L291</accession>
<organism evidence="3 4">
    <name type="scientific">Nocardiopsis tropica</name>
    <dbReference type="NCBI Taxonomy" id="109330"/>
    <lineage>
        <taxon>Bacteria</taxon>
        <taxon>Bacillati</taxon>
        <taxon>Actinomycetota</taxon>
        <taxon>Actinomycetes</taxon>
        <taxon>Streptosporangiales</taxon>
        <taxon>Nocardiopsidaceae</taxon>
        <taxon>Nocardiopsis</taxon>
    </lineage>
</organism>
<comment type="caution">
    <text evidence="3">The sequence shown here is derived from an EMBL/GenBank/DDBJ whole genome shotgun (WGS) entry which is preliminary data.</text>
</comment>
<feature type="chain" id="PRO_5046630664" evidence="2">
    <location>
        <begin position="29"/>
        <end position="116"/>
    </location>
</feature>
<reference evidence="3 4" key="1">
    <citation type="submission" date="2023-07" db="EMBL/GenBank/DDBJ databases">
        <authorList>
            <person name="Girao M."/>
            <person name="Carvalho M.F."/>
        </authorList>
    </citation>
    <scope>NUCLEOTIDE SEQUENCE [LARGE SCALE GENOMIC DNA]</scope>
    <source>
        <strain evidence="3 4">66/93</strain>
    </source>
</reference>
<protein>
    <submittedName>
        <fullName evidence="3">Uncharacterized protein</fullName>
    </submittedName>
</protein>
<sequence length="116" mass="11494">MFASRHALPSLLAASALLFACGATPSLAGEENPSVDVGPSGVGVRGGSSSVDVGPSGVSVNAPGSLVEVQAGSYVLVCANGVRVVVYHGEAPACPPNHPPPPHHQPPPHPHPPPPP</sequence>
<feature type="compositionally biased region" description="Pro residues" evidence="1">
    <location>
        <begin position="93"/>
        <end position="116"/>
    </location>
</feature>